<evidence type="ECO:0000256" key="3">
    <source>
        <dbReference type="PROSITE-ProRule" id="PRU00169"/>
    </source>
</evidence>
<evidence type="ECO:0000313" key="6">
    <source>
        <dbReference type="EMBL" id="MVT40449.1"/>
    </source>
</evidence>
<dbReference type="CDD" id="cd17535">
    <property type="entry name" value="REC_NarL-like"/>
    <property type="match status" value="1"/>
</dbReference>
<dbReference type="SMART" id="SM00421">
    <property type="entry name" value="HTH_LUXR"/>
    <property type="match status" value="1"/>
</dbReference>
<keyword evidence="2" id="KW-0238">DNA-binding</keyword>
<dbReference type="SMART" id="SM00448">
    <property type="entry name" value="REC"/>
    <property type="match status" value="1"/>
</dbReference>
<feature type="domain" description="Response regulatory" evidence="5">
    <location>
        <begin position="3"/>
        <end position="119"/>
    </location>
</feature>
<reference evidence="6 7" key="1">
    <citation type="submission" date="2019-12" db="EMBL/GenBank/DDBJ databases">
        <title>The draft genomic sequence of strain Chitinophaga oryziterrae JCM 16595.</title>
        <authorList>
            <person name="Zhang X."/>
        </authorList>
    </citation>
    <scope>NUCLEOTIDE SEQUENCE [LARGE SCALE GENOMIC DNA]</scope>
    <source>
        <strain evidence="6 7">JCM 16595</strain>
    </source>
</reference>
<dbReference type="InterPro" id="IPR011006">
    <property type="entry name" value="CheY-like_superfamily"/>
</dbReference>
<dbReference type="AlphaFoldDB" id="A0A6N8J894"/>
<dbReference type="Gene3D" id="3.40.50.2300">
    <property type="match status" value="1"/>
</dbReference>
<name>A0A6N8J894_9BACT</name>
<dbReference type="RefSeq" id="WP_157299132.1">
    <property type="nucleotide sequence ID" value="NZ_BAAAZB010000010.1"/>
</dbReference>
<dbReference type="PANTHER" id="PTHR43214">
    <property type="entry name" value="TWO-COMPONENT RESPONSE REGULATOR"/>
    <property type="match status" value="1"/>
</dbReference>
<proteinExistence type="predicted"/>
<dbReference type="PRINTS" id="PR00038">
    <property type="entry name" value="HTHLUXR"/>
</dbReference>
<dbReference type="InterPro" id="IPR058245">
    <property type="entry name" value="NreC/VraR/RcsB-like_REC"/>
</dbReference>
<dbReference type="GO" id="GO:0006355">
    <property type="term" value="P:regulation of DNA-templated transcription"/>
    <property type="evidence" value="ECO:0007669"/>
    <property type="project" value="InterPro"/>
</dbReference>
<dbReference type="PROSITE" id="PS50043">
    <property type="entry name" value="HTH_LUXR_2"/>
    <property type="match status" value="1"/>
</dbReference>
<evidence type="ECO:0000259" key="4">
    <source>
        <dbReference type="PROSITE" id="PS50043"/>
    </source>
</evidence>
<dbReference type="SUPFAM" id="SSF52172">
    <property type="entry name" value="CheY-like"/>
    <property type="match status" value="1"/>
</dbReference>
<dbReference type="InterPro" id="IPR000792">
    <property type="entry name" value="Tscrpt_reg_LuxR_C"/>
</dbReference>
<dbReference type="PROSITE" id="PS50110">
    <property type="entry name" value="RESPONSE_REGULATORY"/>
    <property type="match status" value="1"/>
</dbReference>
<dbReference type="GO" id="GO:0000160">
    <property type="term" value="P:phosphorelay signal transduction system"/>
    <property type="evidence" value="ECO:0007669"/>
    <property type="project" value="InterPro"/>
</dbReference>
<dbReference type="PROSITE" id="PS00622">
    <property type="entry name" value="HTH_LUXR_1"/>
    <property type="match status" value="1"/>
</dbReference>
<accession>A0A6N8J894</accession>
<keyword evidence="7" id="KW-1185">Reference proteome</keyword>
<sequence length="208" mass="23500">MIRLYILDNHPLILEGLYSLLSIEKDIIIAGHARNGNDCLTFLQNNTIDLILMDVSLPDMDGVDLCATIRMEYPEIMIIGLSSLTEGKCVTGMIENGASGYVLNNVEREELLYAIHVVYEGDTYFSKEAKLAIQDERNNARHHFPHLTRREKEVLFLIAEGNTNPEIAEQLFISADTVNSHRKNLLAKLEVKNTAMLIKYAINNKLLV</sequence>
<dbReference type="InterPro" id="IPR001789">
    <property type="entry name" value="Sig_transdc_resp-reg_receiver"/>
</dbReference>
<protein>
    <submittedName>
        <fullName evidence="6">Response regulator</fullName>
    </submittedName>
</protein>
<feature type="domain" description="HTH luxR-type" evidence="4">
    <location>
        <begin position="140"/>
        <end position="205"/>
    </location>
</feature>
<dbReference type="EMBL" id="WRXO01000002">
    <property type="protein sequence ID" value="MVT40449.1"/>
    <property type="molecule type" value="Genomic_DNA"/>
</dbReference>
<evidence type="ECO:0000256" key="1">
    <source>
        <dbReference type="ARBA" id="ARBA00022553"/>
    </source>
</evidence>
<dbReference type="GO" id="GO:0003677">
    <property type="term" value="F:DNA binding"/>
    <property type="evidence" value="ECO:0007669"/>
    <property type="project" value="UniProtKB-KW"/>
</dbReference>
<comment type="caution">
    <text evidence="6">The sequence shown here is derived from an EMBL/GenBank/DDBJ whole genome shotgun (WGS) entry which is preliminary data.</text>
</comment>
<dbReference type="Proteomes" id="UP000468388">
    <property type="component" value="Unassembled WGS sequence"/>
</dbReference>
<feature type="modified residue" description="4-aspartylphosphate" evidence="3">
    <location>
        <position position="54"/>
    </location>
</feature>
<gene>
    <name evidence="6" type="ORF">GO495_07635</name>
</gene>
<evidence type="ECO:0000256" key="2">
    <source>
        <dbReference type="ARBA" id="ARBA00023125"/>
    </source>
</evidence>
<evidence type="ECO:0000259" key="5">
    <source>
        <dbReference type="PROSITE" id="PS50110"/>
    </source>
</evidence>
<keyword evidence="1 3" id="KW-0597">Phosphoprotein</keyword>
<organism evidence="6 7">
    <name type="scientific">Chitinophaga oryziterrae</name>
    <dbReference type="NCBI Taxonomy" id="1031224"/>
    <lineage>
        <taxon>Bacteria</taxon>
        <taxon>Pseudomonadati</taxon>
        <taxon>Bacteroidota</taxon>
        <taxon>Chitinophagia</taxon>
        <taxon>Chitinophagales</taxon>
        <taxon>Chitinophagaceae</taxon>
        <taxon>Chitinophaga</taxon>
    </lineage>
</organism>
<dbReference type="SUPFAM" id="SSF46894">
    <property type="entry name" value="C-terminal effector domain of the bipartite response regulators"/>
    <property type="match status" value="1"/>
</dbReference>
<dbReference type="Pfam" id="PF00196">
    <property type="entry name" value="GerE"/>
    <property type="match status" value="1"/>
</dbReference>
<dbReference type="Pfam" id="PF00072">
    <property type="entry name" value="Response_reg"/>
    <property type="match status" value="1"/>
</dbReference>
<dbReference type="InterPro" id="IPR039420">
    <property type="entry name" value="WalR-like"/>
</dbReference>
<dbReference type="OrthoDB" id="9797341at2"/>
<evidence type="ECO:0000313" key="7">
    <source>
        <dbReference type="Proteomes" id="UP000468388"/>
    </source>
</evidence>
<dbReference type="InterPro" id="IPR016032">
    <property type="entry name" value="Sig_transdc_resp-reg_C-effctor"/>
</dbReference>
<dbReference type="PANTHER" id="PTHR43214:SF43">
    <property type="entry name" value="TWO-COMPONENT RESPONSE REGULATOR"/>
    <property type="match status" value="1"/>
</dbReference>
<dbReference type="CDD" id="cd06170">
    <property type="entry name" value="LuxR_C_like"/>
    <property type="match status" value="1"/>
</dbReference>